<dbReference type="OrthoDB" id="5419608at2759"/>
<keyword evidence="3" id="KW-1185">Reference proteome</keyword>
<reference evidence="3" key="1">
    <citation type="journal article" date="2017" name="Genome Biol.">
        <title>Comparative genomics reveals high biological diversity and specific adaptations in the industrially and medically important fungal genus Aspergillus.</title>
        <authorList>
            <person name="de Vries R.P."/>
            <person name="Riley R."/>
            <person name="Wiebenga A."/>
            <person name="Aguilar-Osorio G."/>
            <person name="Amillis S."/>
            <person name="Uchima C.A."/>
            <person name="Anderluh G."/>
            <person name="Asadollahi M."/>
            <person name="Askin M."/>
            <person name="Barry K."/>
            <person name="Battaglia E."/>
            <person name="Bayram O."/>
            <person name="Benocci T."/>
            <person name="Braus-Stromeyer S.A."/>
            <person name="Caldana C."/>
            <person name="Canovas D."/>
            <person name="Cerqueira G.C."/>
            <person name="Chen F."/>
            <person name="Chen W."/>
            <person name="Choi C."/>
            <person name="Clum A."/>
            <person name="Dos Santos R.A."/>
            <person name="Damasio A.R."/>
            <person name="Diallinas G."/>
            <person name="Emri T."/>
            <person name="Fekete E."/>
            <person name="Flipphi M."/>
            <person name="Freyberg S."/>
            <person name="Gallo A."/>
            <person name="Gournas C."/>
            <person name="Habgood R."/>
            <person name="Hainaut M."/>
            <person name="Harispe M.L."/>
            <person name="Henrissat B."/>
            <person name="Hilden K.S."/>
            <person name="Hope R."/>
            <person name="Hossain A."/>
            <person name="Karabika E."/>
            <person name="Karaffa L."/>
            <person name="Karanyi Z."/>
            <person name="Krasevec N."/>
            <person name="Kuo A."/>
            <person name="Kusch H."/>
            <person name="LaButti K."/>
            <person name="Lagendijk E.L."/>
            <person name="Lapidus A."/>
            <person name="Levasseur A."/>
            <person name="Lindquist E."/>
            <person name="Lipzen A."/>
            <person name="Logrieco A.F."/>
            <person name="MacCabe A."/>
            <person name="Maekelae M.R."/>
            <person name="Malavazi I."/>
            <person name="Melin P."/>
            <person name="Meyer V."/>
            <person name="Mielnichuk N."/>
            <person name="Miskei M."/>
            <person name="Molnar A.P."/>
            <person name="Mule G."/>
            <person name="Ngan C.Y."/>
            <person name="Orejas M."/>
            <person name="Orosz E."/>
            <person name="Ouedraogo J.P."/>
            <person name="Overkamp K.M."/>
            <person name="Park H.-S."/>
            <person name="Perrone G."/>
            <person name="Piumi F."/>
            <person name="Punt P.J."/>
            <person name="Ram A.F."/>
            <person name="Ramon A."/>
            <person name="Rauscher S."/>
            <person name="Record E."/>
            <person name="Riano-Pachon D.M."/>
            <person name="Robert V."/>
            <person name="Roehrig J."/>
            <person name="Ruller R."/>
            <person name="Salamov A."/>
            <person name="Salih N.S."/>
            <person name="Samson R.A."/>
            <person name="Sandor E."/>
            <person name="Sanguinetti M."/>
            <person name="Schuetze T."/>
            <person name="Sepcic K."/>
            <person name="Shelest E."/>
            <person name="Sherlock G."/>
            <person name="Sophianopoulou V."/>
            <person name="Squina F.M."/>
            <person name="Sun H."/>
            <person name="Susca A."/>
            <person name="Todd R.B."/>
            <person name="Tsang A."/>
            <person name="Unkles S.E."/>
            <person name="van de Wiele N."/>
            <person name="van Rossen-Uffink D."/>
            <person name="Oliveira J.V."/>
            <person name="Vesth T.C."/>
            <person name="Visser J."/>
            <person name="Yu J.-H."/>
            <person name="Zhou M."/>
            <person name="Andersen M.R."/>
            <person name="Archer D.B."/>
            <person name="Baker S.E."/>
            <person name="Benoit I."/>
            <person name="Brakhage A.A."/>
            <person name="Braus G.H."/>
            <person name="Fischer R."/>
            <person name="Frisvad J.C."/>
            <person name="Goldman G.H."/>
            <person name="Houbraken J."/>
            <person name="Oakley B."/>
            <person name="Pocsi I."/>
            <person name="Scazzocchio C."/>
            <person name="Seiboth B."/>
            <person name="vanKuyk P.A."/>
            <person name="Wortman J."/>
            <person name="Dyer P.S."/>
            <person name="Grigoriev I.V."/>
        </authorList>
    </citation>
    <scope>NUCLEOTIDE SEQUENCE [LARGE SCALE GENOMIC DNA]</scope>
    <source>
        <strain evidence="3">CBS 506.65</strain>
    </source>
</reference>
<evidence type="ECO:0000313" key="2">
    <source>
        <dbReference type="EMBL" id="OJJ49344.1"/>
    </source>
</evidence>
<accession>A0A1L9SQI6</accession>
<dbReference type="GeneID" id="34616895"/>
<dbReference type="Proteomes" id="UP000184188">
    <property type="component" value="Unassembled WGS sequence"/>
</dbReference>
<dbReference type="AlphaFoldDB" id="A0A1L9SQI6"/>
<gene>
    <name evidence="2" type="ORF">ASPZODRAFT_91905</name>
</gene>
<feature type="signal peptide" evidence="1">
    <location>
        <begin position="1"/>
        <end position="18"/>
    </location>
</feature>
<evidence type="ECO:0000256" key="1">
    <source>
        <dbReference type="SAM" id="SignalP"/>
    </source>
</evidence>
<dbReference type="VEuPathDB" id="FungiDB:ASPZODRAFT_91905"/>
<proteinExistence type="predicted"/>
<feature type="chain" id="PRO_5013177195" evidence="1">
    <location>
        <begin position="19"/>
        <end position="145"/>
    </location>
</feature>
<name>A0A1L9SQI6_9EURO</name>
<sequence length="145" mass="14132">MNYKTLSLLLLSAASALAAPELQKRDTTDASGAAATEAADISIPVPPSSILDVLETAIPASVIAELDNSSGIAALASEVADGSVPGWYQSLPADVKSYLTSMYEEIEADSASAGATSTGGAPAATGAVALGLAGAAGILGLAIAL</sequence>
<keyword evidence="1" id="KW-0732">Signal</keyword>
<dbReference type="EMBL" id="KV878338">
    <property type="protein sequence ID" value="OJJ49344.1"/>
    <property type="molecule type" value="Genomic_DNA"/>
</dbReference>
<dbReference type="RefSeq" id="XP_022583854.1">
    <property type="nucleotide sequence ID" value="XM_022730431.1"/>
</dbReference>
<organism evidence="2 3">
    <name type="scientific">Penicilliopsis zonata CBS 506.65</name>
    <dbReference type="NCBI Taxonomy" id="1073090"/>
    <lineage>
        <taxon>Eukaryota</taxon>
        <taxon>Fungi</taxon>
        <taxon>Dikarya</taxon>
        <taxon>Ascomycota</taxon>
        <taxon>Pezizomycotina</taxon>
        <taxon>Eurotiomycetes</taxon>
        <taxon>Eurotiomycetidae</taxon>
        <taxon>Eurotiales</taxon>
        <taxon>Aspergillaceae</taxon>
        <taxon>Penicilliopsis</taxon>
    </lineage>
</organism>
<protein>
    <submittedName>
        <fullName evidence="2">Uncharacterized protein</fullName>
    </submittedName>
</protein>
<evidence type="ECO:0000313" key="3">
    <source>
        <dbReference type="Proteomes" id="UP000184188"/>
    </source>
</evidence>